<evidence type="ECO:0000313" key="4">
    <source>
        <dbReference type="Proteomes" id="UP001595791"/>
    </source>
</evidence>
<keyword evidence="4" id="KW-1185">Reference proteome</keyword>
<dbReference type="InterPro" id="IPR007159">
    <property type="entry name" value="SpoVT-AbrB_dom"/>
</dbReference>
<evidence type="ECO:0000259" key="2">
    <source>
        <dbReference type="PROSITE" id="PS51740"/>
    </source>
</evidence>
<dbReference type="SMART" id="SM00966">
    <property type="entry name" value="SpoVT_AbrB"/>
    <property type="match status" value="1"/>
</dbReference>
<keyword evidence="1 3" id="KW-0238">DNA-binding</keyword>
<evidence type="ECO:0000313" key="3">
    <source>
        <dbReference type="EMBL" id="MFC4158509.1"/>
    </source>
</evidence>
<evidence type="ECO:0000256" key="1">
    <source>
        <dbReference type="PROSITE-ProRule" id="PRU01076"/>
    </source>
</evidence>
<name>A0ABV8MK63_9NEIS</name>
<dbReference type="Proteomes" id="UP001595791">
    <property type="component" value="Unassembled WGS sequence"/>
</dbReference>
<feature type="domain" description="SpoVT-AbrB" evidence="2">
    <location>
        <begin position="4"/>
        <end position="49"/>
    </location>
</feature>
<dbReference type="PROSITE" id="PS51740">
    <property type="entry name" value="SPOVT_ABRB"/>
    <property type="match status" value="1"/>
</dbReference>
<sequence>MSQVSLRKVGSSFVTTIPAELVQSLQLQEGQRFEIAQENGRLVLTPLSPELDEVLAAHRELLRRYRSAFHQLADA</sequence>
<dbReference type="RefSeq" id="WP_378161259.1">
    <property type="nucleotide sequence ID" value="NZ_JBHSBU010000001.1"/>
</dbReference>
<protein>
    <submittedName>
        <fullName evidence="3">AbrB/MazE/SpoVT family DNA-binding domain-containing protein</fullName>
    </submittedName>
</protein>
<comment type="caution">
    <text evidence="3">The sequence shown here is derived from an EMBL/GenBank/DDBJ whole genome shotgun (WGS) entry which is preliminary data.</text>
</comment>
<accession>A0ABV8MK63</accession>
<dbReference type="EMBL" id="JBHSBU010000001">
    <property type="protein sequence ID" value="MFC4158509.1"/>
    <property type="molecule type" value="Genomic_DNA"/>
</dbReference>
<reference evidence="4" key="1">
    <citation type="journal article" date="2019" name="Int. J. Syst. Evol. Microbiol.">
        <title>The Global Catalogue of Microorganisms (GCM) 10K type strain sequencing project: providing services to taxonomists for standard genome sequencing and annotation.</title>
        <authorList>
            <consortium name="The Broad Institute Genomics Platform"/>
            <consortium name="The Broad Institute Genome Sequencing Center for Infectious Disease"/>
            <person name="Wu L."/>
            <person name="Ma J."/>
        </authorList>
    </citation>
    <scope>NUCLEOTIDE SEQUENCE [LARGE SCALE GENOMIC DNA]</scope>
    <source>
        <strain evidence="4">LMG 29894</strain>
    </source>
</reference>
<proteinExistence type="predicted"/>
<dbReference type="Gene3D" id="2.10.260.10">
    <property type="match status" value="1"/>
</dbReference>
<dbReference type="GO" id="GO:0003677">
    <property type="term" value="F:DNA binding"/>
    <property type="evidence" value="ECO:0007669"/>
    <property type="project" value="UniProtKB-KW"/>
</dbReference>
<organism evidence="3 4">
    <name type="scientific">Chitinimonas lacunae</name>
    <dbReference type="NCBI Taxonomy" id="1963018"/>
    <lineage>
        <taxon>Bacteria</taxon>
        <taxon>Pseudomonadati</taxon>
        <taxon>Pseudomonadota</taxon>
        <taxon>Betaproteobacteria</taxon>
        <taxon>Neisseriales</taxon>
        <taxon>Chitinibacteraceae</taxon>
        <taxon>Chitinimonas</taxon>
    </lineage>
</organism>
<dbReference type="InterPro" id="IPR037914">
    <property type="entry name" value="SpoVT-AbrB_sf"/>
</dbReference>
<gene>
    <name evidence="3" type="ORF">ACFOW7_03945</name>
</gene>
<dbReference type="SUPFAM" id="SSF89447">
    <property type="entry name" value="AbrB/MazE/MraZ-like"/>
    <property type="match status" value="1"/>
</dbReference>
<dbReference type="Pfam" id="PF04014">
    <property type="entry name" value="MazE_antitoxin"/>
    <property type="match status" value="1"/>
</dbReference>